<organism evidence="2 3">
    <name type="scientific">Streptomyces oceani</name>
    <dbReference type="NCBI Taxonomy" id="1075402"/>
    <lineage>
        <taxon>Bacteria</taxon>
        <taxon>Bacillati</taxon>
        <taxon>Actinomycetota</taxon>
        <taxon>Actinomycetes</taxon>
        <taxon>Kitasatosporales</taxon>
        <taxon>Streptomycetaceae</taxon>
        <taxon>Streptomyces</taxon>
    </lineage>
</organism>
<gene>
    <name evidence="2" type="ORF">AN216_05470</name>
</gene>
<evidence type="ECO:0000313" key="3">
    <source>
        <dbReference type="Proteomes" id="UP000176101"/>
    </source>
</evidence>
<evidence type="ECO:0000256" key="1">
    <source>
        <dbReference type="SAM" id="MobiDB-lite"/>
    </source>
</evidence>
<accession>A0A1E7KLQ6</accession>
<reference evidence="2 3" key="1">
    <citation type="journal article" date="2016" name="Front. Microbiol.">
        <title>Comparative Genomics Analysis of Streptomyces Species Reveals Their Adaptation to the Marine Environment and Their Diversity at the Genomic Level.</title>
        <authorList>
            <person name="Tian X."/>
            <person name="Zhang Z."/>
            <person name="Yang T."/>
            <person name="Chen M."/>
            <person name="Li J."/>
            <person name="Chen F."/>
            <person name="Yang J."/>
            <person name="Li W."/>
            <person name="Zhang B."/>
            <person name="Zhang Z."/>
            <person name="Wu J."/>
            <person name="Zhang C."/>
            <person name="Long L."/>
            <person name="Xiao J."/>
        </authorList>
    </citation>
    <scope>NUCLEOTIDE SEQUENCE [LARGE SCALE GENOMIC DNA]</scope>
    <source>
        <strain evidence="2 3">SCSIO 02100</strain>
    </source>
</reference>
<name>A0A1E7KLQ6_9ACTN</name>
<comment type="caution">
    <text evidence="2">The sequence shown here is derived from an EMBL/GenBank/DDBJ whole genome shotgun (WGS) entry which is preliminary data.</text>
</comment>
<sequence>MEAERLRFEEPPETEVRFDGTPGRESVSRGRRRNLPDPVTHGVEYEDVRVDYLLASRLRRSEGSEDREADPTDRTATDPE</sequence>
<feature type="region of interest" description="Disordered" evidence="1">
    <location>
        <begin position="57"/>
        <end position="80"/>
    </location>
</feature>
<proteinExistence type="predicted"/>
<dbReference type="EMBL" id="LJGU01000111">
    <property type="protein sequence ID" value="OEV04830.1"/>
    <property type="molecule type" value="Genomic_DNA"/>
</dbReference>
<dbReference type="RefSeq" id="WP_212732673.1">
    <property type="nucleotide sequence ID" value="NZ_LJGU01000111.1"/>
</dbReference>
<feature type="compositionally biased region" description="Basic and acidic residues" evidence="1">
    <location>
        <begin position="1"/>
        <end position="18"/>
    </location>
</feature>
<keyword evidence="3" id="KW-1185">Reference proteome</keyword>
<feature type="region of interest" description="Disordered" evidence="1">
    <location>
        <begin position="1"/>
        <end position="39"/>
    </location>
</feature>
<dbReference type="Proteomes" id="UP000176101">
    <property type="component" value="Unassembled WGS sequence"/>
</dbReference>
<evidence type="ECO:0000313" key="2">
    <source>
        <dbReference type="EMBL" id="OEV04830.1"/>
    </source>
</evidence>
<dbReference type="AlphaFoldDB" id="A0A1E7KLQ6"/>
<protein>
    <submittedName>
        <fullName evidence="2">Uncharacterized protein</fullName>
    </submittedName>
</protein>
<feature type="compositionally biased region" description="Basic and acidic residues" evidence="1">
    <location>
        <begin position="59"/>
        <end position="80"/>
    </location>
</feature>